<organism evidence="2 3">
    <name type="scientific">Algoriphagus aquimarinus</name>
    <dbReference type="NCBI Taxonomy" id="237018"/>
    <lineage>
        <taxon>Bacteria</taxon>
        <taxon>Pseudomonadati</taxon>
        <taxon>Bacteroidota</taxon>
        <taxon>Cytophagia</taxon>
        <taxon>Cytophagales</taxon>
        <taxon>Cyclobacteriaceae</taxon>
        <taxon>Algoriphagus</taxon>
    </lineage>
</organism>
<sequence>MRSLLIIIYGVYNIISVIISLWVLLYLNMYINPNFIPSDLRWENGQLRDDMTNFMIAQFGLLTIEILLFSFLGYIINNLFISRVLKIENTKIPRLTAFGIFSTLILIAGYSILKFHSKI</sequence>
<name>A0A5C7AAV8_9BACT</name>
<proteinExistence type="predicted"/>
<dbReference type="Proteomes" id="UP000321935">
    <property type="component" value="Unassembled WGS sequence"/>
</dbReference>
<gene>
    <name evidence="2" type="ORF">ESV85_18110</name>
</gene>
<dbReference type="AlphaFoldDB" id="A0A5C7AAV8"/>
<protein>
    <submittedName>
        <fullName evidence="2">Uncharacterized protein</fullName>
    </submittedName>
</protein>
<dbReference type="EMBL" id="VORW01000019">
    <property type="protein sequence ID" value="TXE05131.1"/>
    <property type="molecule type" value="Genomic_DNA"/>
</dbReference>
<feature type="transmembrane region" description="Helical" evidence="1">
    <location>
        <begin position="52"/>
        <end position="75"/>
    </location>
</feature>
<keyword evidence="1" id="KW-0472">Membrane</keyword>
<keyword evidence="1" id="KW-1133">Transmembrane helix</keyword>
<evidence type="ECO:0000256" key="1">
    <source>
        <dbReference type="SAM" id="Phobius"/>
    </source>
</evidence>
<reference evidence="2 3" key="1">
    <citation type="submission" date="2019-08" db="EMBL/GenBank/DDBJ databases">
        <title>Genomes sequence of Algoriphagus aquimarinus ACAM450.</title>
        <authorList>
            <person name="Bowman J.P."/>
        </authorList>
    </citation>
    <scope>NUCLEOTIDE SEQUENCE [LARGE SCALE GENOMIC DNA]</scope>
    <source>
        <strain evidence="2 3">ACAM 450</strain>
    </source>
</reference>
<comment type="caution">
    <text evidence="2">The sequence shown here is derived from an EMBL/GenBank/DDBJ whole genome shotgun (WGS) entry which is preliminary data.</text>
</comment>
<feature type="transmembrane region" description="Helical" evidence="1">
    <location>
        <begin position="95"/>
        <end position="113"/>
    </location>
</feature>
<evidence type="ECO:0000313" key="3">
    <source>
        <dbReference type="Proteomes" id="UP000321935"/>
    </source>
</evidence>
<keyword evidence="1" id="KW-0812">Transmembrane</keyword>
<feature type="transmembrane region" description="Helical" evidence="1">
    <location>
        <begin position="6"/>
        <end position="31"/>
    </location>
</feature>
<evidence type="ECO:0000313" key="2">
    <source>
        <dbReference type="EMBL" id="TXE05131.1"/>
    </source>
</evidence>
<accession>A0A5C7AAV8</accession>
<dbReference type="RefSeq" id="WP_191322051.1">
    <property type="nucleotide sequence ID" value="NZ_VORW01000019.1"/>
</dbReference>